<dbReference type="NCBIfam" id="TIGR02521">
    <property type="entry name" value="type_IV_pilW"/>
    <property type="match status" value="1"/>
</dbReference>
<evidence type="ECO:0000256" key="4">
    <source>
        <dbReference type="SAM" id="SignalP"/>
    </source>
</evidence>
<dbReference type="InterPro" id="IPR013360">
    <property type="entry name" value="Pilus_4_PilW"/>
</dbReference>
<dbReference type="Pfam" id="PF07719">
    <property type="entry name" value="TPR_2"/>
    <property type="match status" value="1"/>
</dbReference>
<dbReference type="AlphaFoldDB" id="A0A4R8ILN7"/>
<accession>A0A4R8ILN7</accession>
<dbReference type="PROSITE" id="PS50293">
    <property type="entry name" value="TPR_REGION"/>
    <property type="match status" value="1"/>
</dbReference>
<dbReference type="InterPro" id="IPR011990">
    <property type="entry name" value="TPR-like_helical_dom_sf"/>
</dbReference>
<gene>
    <name evidence="5" type="ORF">EDC23_1622</name>
</gene>
<dbReference type="PANTHER" id="PTHR12558:SF13">
    <property type="entry name" value="CELL DIVISION CYCLE PROTEIN 27 HOMOLOG"/>
    <property type="match status" value="1"/>
</dbReference>
<dbReference type="Gene3D" id="1.25.40.10">
    <property type="entry name" value="Tetratricopeptide repeat domain"/>
    <property type="match status" value="1"/>
</dbReference>
<keyword evidence="6" id="KW-1185">Reference proteome</keyword>
<keyword evidence="1" id="KW-0677">Repeat</keyword>
<evidence type="ECO:0000256" key="2">
    <source>
        <dbReference type="ARBA" id="ARBA00022803"/>
    </source>
</evidence>
<dbReference type="SUPFAM" id="SSF48452">
    <property type="entry name" value="TPR-like"/>
    <property type="match status" value="1"/>
</dbReference>
<dbReference type="OrthoDB" id="9814042at2"/>
<dbReference type="SMART" id="SM00028">
    <property type="entry name" value="TPR"/>
    <property type="match status" value="4"/>
</dbReference>
<feature type="repeat" description="TPR" evidence="3">
    <location>
        <begin position="38"/>
        <end position="71"/>
    </location>
</feature>
<organism evidence="5 6">
    <name type="scientific">Thiohalophilus thiocyanatoxydans</name>
    <dbReference type="NCBI Taxonomy" id="381308"/>
    <lineage>
        <taxon>Bacteria</taxon>
        <taxon>Pseudomonadati</taxon>
        <taxon>Pseudomonadota</taxon>
        <taxon>Gammaproteobacteria</taxon>
        <taxon>Thiohalomonadales</taxon>
        <taxon>Thiohalophilaceae</taxon>
        <taxon>Thiohalophilus</taxon>
    </lineage>
</organism>
<keyword evidence="2 3" id="KW-0802">TPR repeat</keyword>
<evidence type="ECO:0000313" key="5">
    <source>
        <dbReference type="EMBL" id="TDY01731.1"/>
    </source>
</evidence>
<dbReference type="Proteomes" id="UP000294914">
    <property type="component" value="Unassembled WGS sequence"/>
</dbReference>
<feature type="chain" id="PRO_5020285846" evidence="4">
    <location>
        <begin position="20"/>
        <end position="258"/>
    </location>
</feature>
<dbReference type="EMBL" id="SOQX01000003">
    <property type="protein sequence ID" value="TDY01731.1"/>
    <property type="molecule type" value="Genomic_DNA"/>
</dbReference>
<feature type="repeat" description="TPR" evidence="3">
    <location>
        <begin position="72"/>
        <end position="105"/>
    </location>
</feature>
<feature type="repeat" description="TPR" evidence="3">
    <location>
        <begin position="142"/>
        <end position="175"/>
    </location>
</feature>
<dbReference type="PROSITE" id="PS51257">
    <property type="entry name" value="PROKAR_LIPOPROTEIN"/>
    <property type="match status" value="1"/>
</dbReference>
<keyword evidence="4" id="KW-0732">Signal</keyword>
<dbReference type="InterPro" id="IPR013105">
    <property type="entry name" value="TPR_2"/>
</dbReference>
<comment type="caution">
    <text evidence="5">The sequence shown here is derived from an EMBL/GenBank/DDBJ whole genome shotgun (WGS) entry which is preliminary data.</text>
</comment>
<evidence type="ECO:0000256" key="1">
    <source>
        <dbReference type="ARBA" id="ARBA00022737"/>
    </source>
</evidence>
<dbReference type="RefSeq" id="WP_134083158.1">
    <property type="nucleotide sequence ID" value="NZ_SOQX01000003.1"/>
</dbReference>
<feature type="signal peptide" evidence="4">
    <location>
        <begin position="1"/>
        <end position="19"/>
    </location>
</feature>
<reference evidence="5 6" key="1">
    <citation type="submission" date="2019-03" db="EMBL/GenBank/DDBJ databases">
        <title>Genomic Encyclopedia of Type Strains, Phase IV (KMG-IV): sequencing the most valuable type-strain genomes for metagenomic binning, comparative biology and taxonomic classification.</title>
        <authorList>
            <person name="Goeker M."/>
        </authorList>
    </citation>
    <scope>NUCLEOTIDE SEQUENCE [LARGE SCALE GENOMIC DNA]</scope>
    <source>
        <strain evidence="5 6">DSM 16326</strain>
    </source>
</reference>
<evidence type="ECO:0000256" key="3">
    <source>
        <dbReference type="PROSITE-ProRule" id="PRU00339"/>
    </source>
</evidence>
<evidence type="ECO:0000313" key="6">
    <source>
        <dbReference type="Proteomes" id="UP000294914"/>
    </source>
</evidence>
<protein>
    <submittedName>
        <fullName evidence="5">Type IV pilus assembly protein PilF</fullName>
    </submittedName>
</protein>
<dbReference type="Pfam" id="PF14559">
    <property type="entry name" value="TPR_19"/>
    <property type="match status" value="1"/>
</dbReference>
<dbReference type="InterPro" id="IPR019734">
    <property type="entry name" value="TPR_rpt"/>
</dbReference>
<dbReference type="PANTHER" id="PTHR12558">
    <property type="entry name" value="CELL DIVISION CYCLE 16,23,27"/>
    <property type="match status" value="1"/>
</dbReference>
<dbReference type="PROSITE" id="PS50005">
    <property type="entry name" value="TPR"/>
    <property type="match status" value="3"/>
</dbReference>
<name>A0A4R8ILN7_9GAMM</name>
<sequence>MNRYLPLVLLIVSTLMLGACTTTSSKPALSDERLREASELNAELGVKYMQQGDNERAMGKLQKAIDQNEDNARAHHYLGELYRRVDRPEKAEQHFKEALDITPKDPSLLNNYAVLLCDLEKYEASDRNFEKALDDPVYSGKAGIYENMGQCAETRNNLRQAEEYYLKALRLDPELPIANLGMARLTFDMSLYGQSRNYLERALEQRKHNAQSLWLSILLERQAGNRNKVTRYAMLLKERFPDSEETRKLRKLERQGKL</sequence>
<proteinExistence type="predicted"/>